<sequence length="37" mass="4360">MKMRIIIGRFSYARQVFSHDLLAQVKEKFFIGELSLS</sequence>
<accession>A0A3G9GCC5</accession>
<gene>
    <name evidence="1" type="ORF">DLM_1892</name>
</gene>
<reference evidence="1 2" key="2">
    <citation type="journal article" date="2017" name="Genome Announc.">
        <title>Draft genome sequence of Aquitalea magnusonii strain H3, a plant growth-promoting bacterium of duckweed Lemna minor.</title>
        <authorList>
            <person name="Ishizawa H."/>
            <person name="Kuroda M."/>
            <person name="Ike M."/>
        </authorList>
    </citation>
    <scope>NUCLEOTIDE SEQUENCE [LARGE SCALE GENOMIC DNA]</scope>
    <source>
        <strain evidence="1 2">H3</strain>
    </source>
</reference>
<evidence type="ECO:0000313" key="1">
    <source>
        <dbReference type="EMBL" id="BBF85508.1"/>
    </source>
</evidence>
<protein>
    <submittedName>
        <fullName evidence="1">Uncharacterized protein</fullName>
    </submittedName>
</protein>
<evidence type="ECO:0000313" key="2">
    <source>
        <dbReference type="Proteomes" id="UP000198290"/>
    </source>
</evidence>
<reference evidence="2" key="1">
    <citation type="journal article" date="2017" name="Biotechnol. Biofuels">
        <title>Evaluation of environmental bacterial communities as a factor affecting the growth of duckweed Lemna minor.</title>
        <authorList>
            <person name="Ishizawa H."/>
            <person name="Kuroda M."/>
            <person name="Morikawa M."/>
            <person name="Ike M."/>
        </authorList>
    </citation>
    <scope>NUCLEOTIDE SEQUENCE [LARGE SCALE GENOMIC DNA]</scope>
    <source>
        <strain evidence="2">H3</strain>
    </source>
</reference>
<name>A0A3G9GCC5_9NEIS</name>
<reference evidence="2" key="3">
    <citation type="journal article" date="2017" name="Plant Physiol. Biochem.">
        <title>Differential oxidative and antioxidative response of duckweed Lemna minor toward plant growth promoting/inhibiting bacteria.</title>
        <authorList>
            <person name="Ishizawa H."/>
            <person name="Kuroda M."/>
            <person name="Morikawa M."/>
            <person name="Ike M."/>
        </authorList>
    </citation>
    <scope>NUCLEOTIDE SEQUENCE [LARGE SCALE GENOMIC DNA]</scope>
    <source>
        <strain evidence="2">H3</strain>
    </source>
</reference>
<organism evidence="1 2">
    <name type="scientific">Aquitalea magnusonii</name>
    <dbReference type="NCBI Taxonomy" id="332411"/>
    <lineage>
        <taxon>Bacteria</taxon>
        <taxon>Pseudomonadati</taxon>
        <taxon>Pseudomonadota</taxon>
        <taxon>Betaproteobacteria</taxon>
        <taxon>Neisseriales</taxon>
        <taxon>Chromobacteriaceae</taxon>
        <taxon>Aquitalea</taxon>
    </lineage>
</organism>
<dbReference type="EMBL" id="AP018823">
    <property type="protein sequence ID" value="BBF85508.1"/>
    <property type="molecule type" value="Genomic_DNA"/>
</dbReference>
<dbReference type="AlphaFoldDB" id="A0A3G9GCC5"/>
<dbReference type="Proteomes" id="UP000198290">
    <property type="component" value="Chromosome"/>
</dbReference>
<proteinExistence type="predicted"/>
<keyword evidence="2" id="KW-1185">Reference proteome</keyword>
<dbReference type="KEGG" id="amah:DLM_1892"/>